<keyword evidence="2" id="KW-1185">Reference proteome</keyword>
<organism evidence="1 2">
    <name type="scientific">Polaribacter reichenbachii</name>
    <dbReference type="NCBI Taxonomy" id="996801"/>
    <lineage>
        <taxon>Bacteria</taxon>
        <taxon>Pseudomonadati</taxon>
        <taxon>Bacteroidota</taxon>
        <taxon>Flavobacteriia</taxon>
        <taxon>Flavobacteriales</taxon>
        <taxon>Flavobacteriaceae</taxon>
    </lineage>
</organism>
<evidence type="ECO:0000313" key="1">
    <source>
        <dbReference type="EMBL" id="OBY63217.1"/>
    </source>
</evidence>
<dbReference type="OrthoDB" id="1364277at2"/>
<proteinExistence type="predicted"/>
<dbReference type="RefSeq" id="WP_068361203.1">
    <property type="nucleotide sequence ID" value="NZ_CP019337.1"/>
</dbReference>
<comment type="caution">
    <text evidence="1">The sequence shown here is derived from an EMBL/GenBank/DDBJ whole genome shotgun (WGS) entry which is preliminary data.</text>
</comment>
<dbReference type="KEGG" id="prn:BW723_05410"/>
<reference evidence="2" key="1">
    <citation type="submission" date="2016-02" db="EMBL/GenBank/DDBJ databases">
        <title>Paenibacillus sp. LPB0068, isolated from Crassostrea gigas.</title>
        <authorList>
            <person name="Shin S.-K."/>
            <person name="Yi H."/>
        </authorList>
    </citation>
    <scope>NUCLEOTIDE SEQUENCE [LARGE SCALE GENOMIC DNA]</scope>
    <source>
        <strain evidence="2">KCTC 23969</strain>
    </source>
</reference>
<name>A0A1B8TU67_9FLAO</name>
<dbReference type="Proteomes" id="UP000092612">
    <property type="component" value="Unassembled WGS sequence"/>
</dbReference>
<accession>A0A1B8TU67</accession>
<sequence>MKALQILSIVIILFGFSQCGSMQFDKNPPFKIISATYQNWVGGQPGVKGTNVKIQFTSTKTIQFDSIYFDNRVAKLETKNSNDNLLIGYFNTSSIKRDIILDANPTKELKNPVLEIKKFPFDLKENEAVISYKINDEIKYYKINELIKVNSTNLLK</sequence>
<dbReference type="EMBL" id="LSFL01000035">
    <property type="protein sequence ID" value="OBY63217.1"/>
    <property type="molecule type" value="Genomic_DNA"/>
</dbReference>
<protein>
    <submittedName>
        <fullName evidence="1">Uncharacterized protein</fullName>
    </submittedName>
</protein>
<evidence type="ECO:0000313" key="2">
    <source>
        <dbReference type="Proteomes" id="UP000092612"/>
    </source>
</evidence>
<gene>
    <name evidence="1" type="ORF">LPB301_10300</name>
</gene>
<dbReference type="AlphaFoldDB" id="A0A1B8TU67"/>
<dbReference type="STRING" id="996801.BW723_05410"/>